<reference evidence="5 6" key="1">
    <citation type="submission" date="2022-11" db="EMBL/GenBank/DDBJ databases">
        <title>Haliovirga abyssi gen. nov., sp. nov., a mesophilic fermentative bacterium isolated from the Iheya North hydrothermal field and the proposal of Haliovirgaceae fam. nov.</title>
        <authorList>
            <person name="Miyazaki U."/>
            <person name="Tame A."/>
            <person name="Miyazaki J."/>
            <person name="Takai K."/>
            <person name="Sawayama S."/>
            <person name="Kitajima M."/>
            <person name="Okamoto A."/>
            <person name="Nakagawa S."/>
        </authorList>
    </citation>
    <scope>NUCLEOTIDE SEQUENCE [LARGE SCALE GENOMIC DNA]</scope>
    <source>
        <strain evidence="5 6">IC12</strain>
    </source>
</reference>
<dbReference type="GO" id="GO:0006355">
    <property type="term" value="P:regulation of DNA-templated transcription"/>
    <property type="evidence" value="ECO:0007669"/>
    <property type="project" value="InterPro"/>
</dbReference>
<gene>
    <name evidence="5" type="ORF">HLVA_13800</name>
</gene>
<accession>A0AAU9DBI0</accession>
<dbReference type="InterPro" id="IPR013767">
    <property type="entry name" value="PAS_fold"/>
</dbReference>
<keyword evidence="2" id="KW-1133">Transmembrane helix</keyword>
<dbReference type="PROSITE" id="PS50887">
    <property type="entry name" value="GGDEF"/>
    <property type="match status" value="1"/>
</dbReference>
<dbReference type="Pfam" id="PF00989">
    <property type="entry name" value="PAS"/>
    <property type="match status" value="1"/>
</dbReference>
<dbReference type="NCBIfam" id="TIGR00229">
    <property type="entry name" value="sensory_box"/>
    <property type="match status" value="2"/>
</dbReference>
<keyword evidence="2" id="KW-0812">Transmembrane</keyword>
<dbReference type="Proteomes" id="UP001321582">
    <property type="component" value="Chromosome"/>
</dbReference>
<evidence type="ECO:0000259" key="3">
    <source>
        <dbReference type="PROSITE" id="PS50112"/>
    </source>
</evidence>
<dbReference type="CDD" id="cd00130">
    <property type="entry name" value="PAS"/>
    <property type="match status" value="1"/>
</dbReference>
<dbReference type="InterPro" id="IPR052155">
    <property type="entry name" value="Biofilm_reg_signaling"/>
</dbReference>
<proteinExistence type="predicted"/>
<dbReference type="SMART" id="SM00267">
    <property type="entry name" value="GGDEF"/>
    <property type="match status" value="1"/>
</dbReference>
<dbReference type="SMART" id="SM00091">
    <property type="entry name" value="PAS"/>
    <property type="match status" value="2"/>
</dbReference>
<feature type="transmembrane region" description="Helical" evidence="2">
    <location>
        <begin position="119"/>
        <end position="142"/>
    </location>
</feature>
<evidence type="ECO:0000313" key="5">
    <source>
        <dbReference type="EMBL" id="BDU50811.1"/>
    </source>
</evidence>
<organism evidence="5 6">
    <name type="scientific">Haliovirga abyssi</name>
    <dbReference type="NCBI Taxonomy" id="2996794"/>
    <lineage>
        <taxon>Bacteria</taxon>
        <taxon>Fusobacteriati</taxon>
        <taxon>Fusobacteriota</taxon>
        <taxon>Fusobacteriia</taxon>
        <taxon>Fusobacteriales</taxon>
        <taxon>Haliovirgaceae</taxon>
        <taxon>Haliovirga</taxon>
    </lineage>
</organism>
<dbReference type="Pfam" id="PF00990">
    <property type="entry name" value="GGDEF"/>
    <property type="match status" value="1"/>
</dbReference>
<dbReference type="InterPro" id="IPR035965">
    <property type="entry name" value="PAS-like_dom_sf"/>
</dbReference>
<evidence type="ECO:0000259" key="4">
    <source>
        <dbReference type="PROSITE" id="PS50887"/>
    </source>
</evidence>
<dbReference type="Gene3D" id="6.10.340.10">
    <property type="match status" value="1"/>
</dbReference>
<dbReference type="KEGG" id="haby:HLVA_13800"/>
<keyword evidence="6" id="KW-1185">Reference proteome</keyword>
<dbReference type="Pfam" id="PF13426">
    <property type="entry name" value="PAS_9"/>
    <property type="match status" value="1"/>
</dbReference>
<keyword evidence="1" id="KW-0175">Coiled coil</keyword>
<dbReference type="InterPro" id="IPR000014">
    <property type="entry name" value="PAS"/>
</dbReference>
<feature type="domain" description="GGDEF" evidence="4">
    <location>
        <begin position="484"/>
        <end position="609"/>
    </location>
</feature>
<dbReference type="Gene3D" id="3.30.450.20">
    <property type="entry name" value="PAS domain"/>
    <property type="match status" value="2"/>
</dbReference>
<dbReference type="SUPFAM" id="SSF55785">
    <property type="entry name" value="PYP-like sensor domain (PAS domain)"/>
    <property type="match status" value="2"/>
</dbReference>
<dbReference type="AlphaFoldDB" id="A0AAU9DBI0"/>
<dbReference type="CDD" id="cd01949">
    <property type="entry name" value="GGDEF"/>
    <property type="match status" value="1"/>
</dbReference>
<feature type="transmembrane region" description="Helical" evidence="2">
    <location>
        <begin position="12"/>
        <end position="30"/>
    </location>
</feature>
<dbReference type="PANTHER" id="PTHR44757">
    <property type="entry name" value="DIGUANYLATE CYCLASE DGCP"/>
    <property type="match status" value="1"/>
</dbReference>
<dbReference type="RefSeq" id="WP_307903665.1">
    <property type="nucleotide sequence ID" value="NZ_AP027059.1"/>
</dbReference>
<dbReference type="InterPro" id="IPR029787">
    <property type="entry name" value="Nucleotide_cyclase"/>
</dbReference>
<dbReference type="NCBIfam" id="TIGR00254">
    <property type="entry name" value="GGDEF"/>
    <property type="match status" value="1"/>
</dbReference>
<dbReference type="InterPro" id="IPR043128">
    <property type="entry name" value="Rev_trsase/Diguanyl_cyclase"/>
</dbReference>
<evidence type="ECO:0008006" key="7">
    <source>
        <dbReference type="Google" id="ProtNLM"/>
    </source>
</evidence>
<protein>
    <recommendedName>
        <fullName evidence="7">Diguanylate cyclase</fullName>
    </recommendedName>
</protein>
<feature type="coiled-coil region" evidence="1">
    <location>
        <begin position="178"/>
        <end position="212"/>
    </location>
</feature>
<dbReference type="Gene3D" id="3.30.70.270">
    <property type="match status" value="1"/>
</dbReference>
<name>A0AAU9DBI0_9FUSO</name>
<evidence type="ECO:0000313" key="6">
    <source>
        <dbReference type="Proteomes" id="UP001321582"/>
    </source>
</evidence>
<dbReference type="PANTHER" id="PTHR44757:SF2">
    <property type="entry name" value="BIOFILM ARCHITECTURE MAINTENANCE PROTEIN MBAA"/>
    <property type="match status" value="1"/>
</dbReference>
<dbReference type="SUPFAM" id="SSF55073">
    <property type="entry name" value="Nucleotide cyclase"/>
    <property type="match status" value="1"/>
</dbReference>
<dbReference type="EMBL" id="AP027059">
    <property type="protein sequence ID" value="BDU50811.1"/>
    <property type="molecule type" value="Genomic_DNA"/>
</dbReference>
<sequence>MTIRNKVIISELFILMFIFLFTFIFNNVLLKKVTKIETQEYNIMAVQIKENILNDDIIKKYSNLNEINIIIKKGNYKNEGIKITKIGDKTITGYFSSEKLKEKIILDKYRNYYNSIKKILKTVEIIFFLLIVLIEIIIILIIDKKVLKRIDTLDNRLKYLVKEKEFFLNIDVNGNDEVSSIKNNLNRLLDTIRKITEENQEKQDELERIIYNLPIYIGAVDEKHNIVMWNKMCKEKFGYDREDISTLEKLIEKLAKKDKDKKERILDYMENGKAEDSISGEIITKDGTIRSLKVINMSHIHIKGWKIWIVGIDITETKKYQKTLEREKEKYKLLYEENSAIHMLISESLDILDVNKMFEETLHYEKKDIIGENFVEIIADGNKEKFLENFETIFLGDEVKDLEVKVYDRFMKEKYLLISISNAIIEEEESYEILITAINISDRKKMEKQLEIFANYDSLTGLFNRRIGLDILNQKMKEANRYKNDLSICFVDVNRLKYVNDNFGHSNGDILIQTVAEAIISVKRDSDILCRIGGDEFLIIFDKCNVKQAEFIWDRIKEKFEEYSKDLKFEVTASHGIVEYEENTVIDDFVKKADEKMYVEKEKNKLKNS</sequence>
<evidence type="ECO:0000256" key="1">
    <source>
        <dbReference type="SAM" id="Coils"/>
    </source>
</evidence>
<feature type="domain" description="PAS" evidence="3">
    <location>
        <begin position="202"/>
        <end position="273"/>
    </location>
</feature>
<dbReference type="PROSITE" id="PS50112">
    <property type="entry name" value="PAS"/>
    <property type="match status" value="1"/>
</dbReference>
<dbReference type="InterPro" id="IPR000160">
    <property type="entry name" value="GGDEF_dom"/>
</dbReference>
<evidence type="ECO:0000256" key="2">
    <source>
        <dbReference type="SAM" id="Phobius"/>
    </source>
</evidence>
<keyword evidence="2" id="KW-0472">Membrane</keyword>